<dbReference type="AlphaFoldDB" id="A0A6J4V4E6"/>
<evidence type="ECO:0000256" key="1">
    <source>
        <dbReference type="SAM" id="MobiDB-lite"/>
    </source>
</evidence>
<accession>A0A6J4V4E6</accession>
<evidence type="ECO:0000313" key="2">
    <source>
        <dbReference type="EMBL" id="CAA9565092.1"/>
    </source>
</evidence>
<organism evidence="2">
    <name type="scientific">uncultured Thermomicrobiales bacterium</name>
    <dbReference type="NCBI Taxonomy" id="1645740"/>
    <lineage>
        <taxon>Bacteria</taxon>
        <taxon>Pseudomonadati</taxon>
        <taxon>Thermomicrobiota</taxon>
        <taxon>Thermomicrobia</taxon>
        <taxon>Thermomicrobiales</taxon>
        <taxon>environmental samples</taxon>
    </lineage>
</organism>
<evidence type="ECO:0008006" key="3">
    <source>
        <dbReference type="Google" id="ProtNLM"/>
    </source>
</evidence>
<gene>
    <name evidence="2" type="ORF">AVDCRST_MAG73-4081</name>
</gene>
<feature type="region of interest" description="Disordered" evidence="1">
    <location>
        <begin position="1"/>
        <end position="37"/>
    </location>
</feature>
<protein>
    <recommendedName>
        <fullName evidence="3">Response regulatory domain-containing protein</fullName>
    </recommendedName>
</protein>
<reference evidence="2" key="1">
    <citation type="submission" date="2020-02" db="EMBL/GenBank/DDBJ databases">
        <authorList>
            <person name="Meier V. D."/>
        </authorList>
    </citation>
    <scope>NUCLEOTIDE SEQUENCE</scope>
    <source>
        <strain evidence="2">AVDCRST_MAG73</strain>
    </source>
</reference>
<sequence>MRLPTRGHRLAAPWGEPTRLPPTGGSLPDRPWKETDAMPPPHRPLHILIGNDPRAYREALVVAFRARRPEAEVVAVDPVELDAMVARYSPALVVCSALTEAVETRVPAWALLYPDGARLVVSSVAGERKTASDLDLDELLSLADRASA</sequence>
<dbReference type="EMBL" id="CADCWE010000263">
    <property type="protein sequence ID" value="CAA9565092.1"/>
    <property type="molecule type" value="Genomic_DNA"/>
</dbReference>
<proteinExistence type="predicted"/>
<name>A0A6J4V4E6_9BACT</name>